<dbReference type="Proteomes" id="UP000755577">
    <property type="component" value="Unassembled WGS sequence"/>
</dbReference>
<dbReference type="GeneID" id="56502650"/>
<evidence type="ECO:0008006" key="5">
    <source>
        <dbReference type="Google" id="ProtNLM"/>
    </source>
</evidence>
<evidence type="ECO:0000313" key="2">
    <source>
        <dbReference type="EMBL" id="VVU51863.1"/>
    </source>
</evidence>
<dbReference type="EMBL" id="JAFCIQ010000022">
    <property type="protein sequence ID" value="MBM2769888.1"/>
    <property type="molecule type" value="Genomic_DNA"/>
</dbReference>
<keyword evidence="4" id="KW-1185">Reference proteome</keyword>
<reference evidence="2 3" key="1">
    <citation type="submission" date="2019-09" db="EMBL/GenBank/DDBJ databases">
        <authorList>
            <person name="Depoorter E."/>
        </authorList>
    </citation>
    <scope>NUCLEOTIDE SEQUENCE [LARGE SCALE GENOMIC DNA]</scope>
    <source>
        <strain evidence="2">LMG 20980</strain>
    </source>
</reference>
<dbReference type="AlphaFoldDB" id="A0A6P2GDP4"/>
<dbReference type="RefSeq" id="WP_174927498.1">
    <property type="nucleotide sequence ID" value="NZ_CABVLY010000019.1"/>
</dbReference>
<protein>
    <recommendedName>
        <fullName evidence="5">DUF2158 domain-containing protein</fullName>
    </recommendedName>
</protein>
<name>A0A6P2GDP4_9BURK</name>
<reference evidence="1 4" key="2">
    <citation type="submission" date="2021-02" db="EMBL/GenBank/DDBJ databases">
        <title>Draft genome of the type strains Burkholderia anthina DSM16086.</title>
        <authorList>
            <person name="Hertel R."/>
            <person name="Meissner J."/>
            <person name="Poehlein A."/>
            <person name="Daniel R."/>
            <person name="Commichau F.M."/>
        </authorList>
    </citation>
    <scope>NUCLEOTIDE SEQUENCE [LARGE SCALE GENOMIC DNA]</scope>
    <source>
        <strain evidence="1 4">DSM 16086</strain>
    </source>
</reference>
<sequence length="58" mass="6361">MAHFKYAIGSHVTITASSESGEVVGRAEYAASENSYLVRYRSADGRAMECWWSESALA</sequence>
<evidence type="ECO:0000313" key="4">
    <source>
        <dbReference type="Proteomes" id="UP000755577"/>
    </source>
</evidence>
<proteinExistence type="predicted"/>
<gene>
    <name evidence="2" type="ORF">BAN20980_04586</name>
    <name evidence="1" type="ORF">JQK92_26080</name>
</gene>
<dbReference type="EMBL" id="CABVLY010000019">
    <property type="protein sequence ID" value="VVU51863.1"/>
    <property type="molecule type" value="Genomic_DNA"/>
</dbReference>
<evidence type="ECO:0000313" key="3">
    <source>
        <dbReference type="Proteomes" id="UP000494201"/>
    </source>
</evidence>
<accession>A0A6P2GDP4</accession>
<evidence type="ECO:0000313" key="1">
    <source>
        <dbReference type="EMBL" id="MBM2769888.1"/>
    </source>
</evidence>
<dbReference type="Proteomes" id="UP000494201">
    <property type="component" value="Unassembled WGS sequence"/>
</dbReference>
<organism evidence="2 3">
    <name type="scientific">Burkholderia anthina</name>
    <dbReference type="NCBI Taxonomy" id="179879"/>
    <lineage>
        <taxon>Bacteria</taxon>
        <taxon>Pseudomonadati</taxon>
        <taxon>Pseudomonadota</taxon>
        <taxon>Betaproteobacteria</taxon>
        <taxon>Burkholderiales</taxon>
        <taxon>Burkholderiaceae</taxon>
        <taxon>Burkholderia</taxon>
        <taxon>Burkholderia cepacia complex</taxon>
    </lineage>
</organism>